<sequence length="66" mass="7186">MGSSVRWYLWGFSPPPAAAAPPPPPPTPPAASRNSAFSRDRMGLCIELPRPLRMLPKGLDCCCCCW</sequence>
<name>A0A2M4B3H6_9DIPT</name>
<evidence type="ECO:0000313" key="1">
    <source>
        <dbReference type="EMBL" id="MBW47581.1"/>
    </source>
</evidence>
<organism evidence="1">
    <name type="scientific">Anopheles triannulatus</name>
    <dbReference type="NCBI Taxonomy" id="58253"/>
    <lineage>
        <taxon>Eukaryota</taxon>
        <taxon>Metazoa</taxon>
        <taxon>Ecdysozoa</taxon>
        <taxon>Arthropoda</taxon>
        <taxon>Hexapoda</taxon>
        <taxon>Insecta</taxon>
        <taxon>Pterygota</taxon>
        <taxon>Neoptera</taxon>
        <taxon>Endopterygota</taxon>
        <taxon>Diptera</taxon>
        <taxon>Nematocera</taxon>
        <taxon>Culicoidea</taxon>
        <taxon>Culicidae</taxon>
        <taxon>Anophelinae</taxon>
        <taxon>Anopheles</taxon>
    </lineage>
</organism>
<reference evidence="1" key="1">
    <citation type="submission" date="2018-01" db="EMBL/GenBank/DDBJ databases">
        <title>An insight into the sialome of Amazonian anophelines.</title>
        <authorList>
            <person name="Ribeiro J.M."/>
            <person name="Scarpassa V."/>
            <person name="Calvo E."/>
        </authorList>
    </citation>
    <scope>NUCLEOTIDE SEQUENCE</scope>
    <source>
        <tissue evidence="1">Salivary glands</tissue>
    </source>
</reference>
<protein>
    <submittedName>
        <fullName evidence="1">Putative secreted protein</fullName>
    </submittedName>
</protein>
<dbReference type="EMBL" id="GGFK01014260">
    <property type="protein sequence ID" value="MBW47581.1"/>
    <property type="molecule type" value="Transcribed_RNA"/>
</dbReference>
<proteinExistence type="predicted"/>
<dbReference type="AlphaFoldDB" id="A0A2M4B3H6"/>
<accession>A0A2M4B3H6</accession>